<keyword evidence="3" id="KW-1185">Reference proteome</keyword>
<dbReference type="InterPro" id="IPR001810">
    <property type="entry name" value="F-box_dom"/>
</dbReference>
<evidence type="ECO:0000313" key="3">
    <source>
        <dbReference type="Proteomes" id="UP001301958"/>
    </source>
</evidence>
<dbReference type="Pfam" id="PF12937">
    <property type="entry name" value="F-box-like"/>
    <property type="match status" value="1"/>
</dbReference>
<dbReference type="GO" id="GO:0003677">
    <property type="term" value="F:DNA binding"/>
    <property type="evidence" value="ECO:0007669"/>
    <property type="project" value="InterPro"/>
</dbReference>
<sequence length="640" mass="74028">MMASFNDVPDEIIRHILHFIPPEHILDSVQLVSNRFYHVAREPLLWKWFCMETFKYWHPAHSIEDRIKAPAPQTDWKALWIIRAKTNAWIAWHFEGALTTNQGRLKRIEHISSCGFDAKDYLLEQIHCDDSRDDVLCRRYYANAALNSLHKSVAIDLWYQYQGNPLCIRGLDRALAAFDLCVSRDQPYDIEYVVRTLDEYADWFKRENSEFDSLTTRQKTICLVRWLRRNKLVGLELPDLTYRNLKNCFIGHALSDESHPAIPLISSAIFVCVAERLGMVSTCVTFPSHVHAAVFAPPDEDGDGNLLPHNAKASLGRVYVDPYGSDNEVTVAELRSKLSEIGWTRHTETLINPAPVPIVVQRTARNIKTTWNTATALRDHARSAEICRLRTGLPPGFDLDAAYYTSLWADLLARQADTPHWDVTLDDLLARISRESPEDIWLVKRYISPMYDRFIHAWPARAERSPWRNPHKVVEMIENIDARQPEVSRRYTEITRTNVRYKIGDVFRHKRYRYIGIINGWSCPNHNLASTLPYTVTPEDVHDLSHMPLVMPPNGQQMDTTDVWNDGTGSLHGHVSDRVYYTCMRPGYDHLRLSQNNVEIIKDPDLVPEQLFVIAGKCFKRFDREMCTFVSNIKESYPDD</sequence>
<dbReference type="Proteomes" id="UP001301958">
    <property type="component" value="Unassembled WGS sequence"/>
</dbReference>
<dbReference type="EMBL" id="MU865322">
    <property type="protein sequence ID" value="KAK4228183.1"/>
    <property type="molecule type" value="Genomic_DNA"/>
</dbReference>
<feature type="domain" description="F-box" evidence="1">
    <location>
        <begin position="2"/>
        <end position="49"/>
    </location>
</feature>
<dbReference type="SUPFAM" id="SSF141255">
    <property type="entry name" value="YccV-like"/>
    <property type="match status" value="1"/>
</dbReference>
<name>A0AAN7H042_9PEZI</name>
<dbReference type="Pfam" id="PF08755">
    <property type="entry name" value="YccV-like"/>
    <property type="match status" value="1"/>
</dbReference>
<comment type="caution">
    <text evidence="2">The sequence shown here is derived from an EMBL/GenBank/DDBJ whole genome shotgun (WGS) entry which is preliminary data.</text>
</comment>
<accession>A0AAN7H042</accession>
<evidence type="ECO:0000313" key="2">
    <source>
        <dbReference type="EMBL" id="KAK4228183.1"/>
    </source>
</evidence>
<dbReference type="InterPro" id="IPR036623">
    <property type="entry name" value="Hemimethylated_DNA-bd_sf"/>
</dbReference>
<dbReference type="InterPro" id="IPR011722">
    <property type="entry name" value="Hemimethylated_DNA-bd_dom"/>
</dbReference>
<evidence type="ECO:0000259" key="1">
    <source>
        <dbReference type="PROSITE" id="PS50181"/>
    </source>
</evidence>
<reference evidence="2" key="2">
    <citation type="submission" date="2023-05" db="EMBL/GenBank/DDBJ databases">
        <authorList>
            <consortium name="Lawrence Berkeley National Laboratory"/>
            <person name="Steindorff A."/>
            <person name="Hensen N."/>
            <person name="Bonometti L."/>
            <person name="Westerberg I."/>
            <person name="Brannstrom I.O."/>
            <person name="Guillou S."/>
            <person name="Cros-Aarteil S."/>
            <person name="Calhoun S."/>
            <person name="Haridas S."/>
            <person name="Kuo A."/>
            <person name="Mondo S."/>
            <person name="Pangilinan J."/>
            <person name="Riley R."/>
            <person name="Labutti K."/>
            <person name="Andreopoulos B."/>
            <person name="Lipzen A."/>
            <person name="Chen C."/>
            <person name="Yanf M."/>
            <person name="Daum C."/>
            <person name="Ng V."/>
            <person name="Clum A."/>
            <person name="Ohm R."/>
            <person name="Martin F."/>
            <person name="Silar P."/>
            <person name="Natvig D."/>
            <person name="Lalanne C."/>
            <person name="Gautier V."/>
            <person name="Ament-Velasquez S.L."/>
            <person name="Kruys A."/>
            <person name="Hutchinson M.I."/>
            <person name="Powell A.J."/>
            <person name="Barry K."/>
            <person name="Miller A.N."/>
            <person name="Grigoriev I.V."/>
            <person name="Debuchy R."/>
            <person name="Gladieux P."/>
            <person name="Thoren M.H."/>
            <person name="Johannesson H."/>
        </authorList>
    </citation>
    <scope>NUCLEOTIDE SEQUENCE</scope>
    <source>
        <strain evidence="2">CBS 990.96</strain>
    </source>
</reference>
<dbReference type="Pfam" id="PF13369">
    <property type="entry name" value="Transglut_core2"/>
    <property type="match status" value="1"/>
</dbReference>
<dbReference type="SMART" id="SM00992">
    <property type="entry name" value="YccV-like"/>
    <property type="match status" value="1"/>
</dbReference>
<proteinExistence type="predicted"/>
<dbReference type="PROSITE" id="PS50181">
    <property type="entry name" value="FBOX"/>
    <property type="match status" value="1"/>
</dbReference>
<dbReference type="Gene3D" id="1.20.1280.50">
    <property type="match status" value="1"/>
</dbReference>
<dbReference type="SUPFAM" id="SSF81383">
    <property type="entry name" value="F-box domain"/>
    <property type="match status" value="1"/>
</dbReference>
<reference evidence="2" key="1">
    <citation type="journal article" date="2023" name="Mol. Phylogenet. Evol.">
        <title>Genome-scale phylogeny and comparative genomics of the fungal order Sordariales.</title>
        <authorList>
            <person name="Hensen N."/>
            <person name="Bonometti L."/>
            <person name="Westerberg I."/>
            <person name="Brannstrom I.O."/>
            <person name="Guillou S."/>
            <person name="Cros-Aarteil S."/>
            <person name="Calhoun S."/>
            <person name="Haridas S."/>
            <person name="Kuo A."/>
            <person name="Mondo S."/>
            <person name="Pangilinan J."/>
            <person name="Riley R."/>
            <person name="LaButti K."/>
            <person name="Andreopoulos B."/>
            <person name="Lipzen A."/>
            <person name="Chen C."/>
            <person name="Yan M."/>
            <person name="Daum C."/>
            <person name="Ng V."/>
            <person name="Clum A."/>
            <person name="Steindorff A."/>
            <person name="Ohm R.A."/>
            <person name="Martin F."/>
            <person name="Silar P."/>
            <person name="Natvig D.O."/>
            <person name="Lalanne C."/>
            <person name="Gautier V."/>
            <person name="Ament-Velasquez S.L."/>
            <person name="Kruys A."/>
            <person name="Hutchinson M.I."/>
            <person name="Powell A.J."/>
            <person name="Barry K."/>
            <person name="Miller A.N."/>
            <person name="Grigoriev I.V."/>
            <person name="Debuchy R."/>
            <person name="Gladieux P."/>
            <person name="Hiltunen Thoren M."/>
            <person name="Johannesson H."/>
        </authorList>
    </citation>
    <scope>NUCLEOTIDE SEQUENCE</scope>
    <source>
        <strain evidence="2">CBS 990.96</strain>
    </source>
</reference>
<dbReference type="AlphaFoldDB" id="A0AAN7H042"/>
<dbReference type="InterPro" id="IPR036047">
    <property type="entry name" value="F-box-like_dom_sf"/>
</dbReference>
<protein>
    <recommendedName>
        <fullName evidence="1">F-box domain-containing protein</fullName>
    </recommendedName>
</protein>
<dbReference type="PANTHER" id="PTHR31350:SF27">
    <property type="entry name" value="HEMIMETHYLATED DNA-BINDING DOMAIN-CONTAINING PROTEIN"/>
    <property type="match status" value="1"/>
</dbReference>
<dbReference type="InterPro" id="IPR032698">
    <property type="entry name" value="SirB1_N"/>
</dbReference>
<gene>
    <name evidence="2" type="ORF">QBC38DRAFT_475915</name>
</gene>
<dbReference type="PANTHER" id="PTHR31350">
    <property type="entry name" value="SI:DKEY-261L7.2"/>
    <property type="match status" value="1"/>
</dbReference>
<organism evidence="2 3">
    <name type="scientific">Podospora fimiseda</name>
    <dbReference type="NCBI Taxonomy" id="252190"/>
    <lineage>
        <taxon>Eukaryota</taxon>
        <taxon>Fungi</taxon>
        <taxon>Dikarya</taxon>
        <taxon>Ascomycota</taxon>
        <taxon>Pezizomycotina</taxon>
        <taxon>Sordariomycetes</taxon>
        <taxon>Sordariomycetidae</taxon>
        <taxon>Sordariales</taxon>
        <taxon>Podosporaceae</taxon>
        <taxon>Podospora</taxon>
    </lineage>
</organism>